<dbReference type="OrthoDB" id="10057701at2759"/>
<dbReference type="EMBL" id="JARK01000409">
    <property type="protein sequence ID" value="EYC37288.1"/>
    <property type="molecule type" value="Genomic_DNA"/>
</dbReference>
<accession>A0A016WE42</accession>
<comment type="caution">
    <text evidence="1">The sequence shown here is derived from an EMBL/GenBank/DDBJ whole genome shotgun (WGS) entry which is preliminary data.</text>
</comment>
<evidence type="ECO:0000313" key="1">
    <source>
        <dbReference type="EMBL" id="EYC37288.1"/>
    </source>
</evidence>
<dbReference type="Proteomes" id="UP000024635">
    <property type="component" value="Unassembled WGS sequence"/>
</dbReference>
<evidence type="ECO:0000313" key="2">
    <source>
        <dbReference type="Proteomes" id="UP000024635"/>
    </source>
</evidence>
<protein>
    <submittedName>
        <fullName evidence="1">Uncharacterized protein</fullName>
    </submittedName>
</protein>
<organism evidence="1 2">
    <name type="scientific">Ancylostoma ceylanicum</name>
    <dbReference type="NCBI Taxonomy" id="53326"/>
    <lineage>
        <taxon>Eukaryota</taxon>
        <taxon>Metazoa</taxon>
        <taxon>Ecdysozoa</taxon>
        <taxon>Nematoda</taxon>
        <taxon>Chromadorea</taxon>
        <taxon>Rhabditida</taxon>
        <taxon>Rhabditina</taxon>
        <taxon>Rhabditomorpha</taxon>
        <taxon>Strongyloidea</taxon>
        <taxon>Ancylostomatidae</taxon>
        <taxon>Ancylostomatinae</taxon>
        <taxon>Ancylostoma</taxon>
    </lineage>
</organism>
<proteinExistence type="predicted"/>
<reference evidence="2" key="1">
    <citation type="journal article" date="2015" name="Nat. Genet.">
        <title>The genome and transcriptome of the zoonotic hookworm Ancylostoma ceylanicum identify infection-specific gene families.</title>
        <authorList>
            <person name="Schwarz E.M."/>
            <person name="Hu Y."/>
            <person name="Antoshechkin I."/>
            <person name="Miller M.M."/>
            <person name="Sternberg P.W."/>
            <person name="Aroian R.V."/>
        </authorList>
    </citation>
    <scope>NUCLEOTIDE SEQUENCE</scope>
    <source>
        <strain evidence="2">HY135</strain>
    </source>
</reference>
<keyword evidence="2" id="KW-1185">Reference proteome</keyword>
<name>A0A016WE42_9BILA</name>
<dbReference type="AlphaFoldDB" id="A0A016WE42"/>
<gene>
    <name evidence="1" type="primary">Acey_s0809.g2458</name>
    <name evidence="1" type="ORF">Y032_0809g2458</name>
</gene>
<sequence length="68" mass="8037">MLSLNHSPSIYINTSRDRDSAPEFEVVVLHRHLENTLHRKIMEAREIKRYQPEINNREELAEALQLIA</sequence>